<protein>
    <submittedName>
        <fullName evidence="12">G-protein coupled receptors family 1 profile domain-containing protein</fullName>
    </submittedName>
</protein>
<dbReference type="InterPro" id="IPR017452">
    <property type="entry name" value="GPCR_Rhodpsn_7TM"/>
</dbReference>
<feature type="transmembrane region" description="Helical" evidence="9">
    <location>
        <begin position="67"/>
        <end position="87"/>
    </location>
</feature>
<dbReference type="WBParaSite" id="nRc.2.0.1.t04297-RA">
    <property type="protein sequence ID" value="nRc.2.0.1.t04297-RA"/>
    <property type="gene ID" value="nRc.2.0.1.g04297"/>
</dbReference>
<keyword evidence="3 9" id="KW-1133">Transmembrane helix</keyword>
<evidence type="ECO:0000259" key="10">
    <source>
        <dbReference type="PROSITE" id="PS50262"/>
    </source>
</evidence>
<dbReference type="PANTHER" id="PTHR45695">
    <property type="entry name" value="LEUCOKININ RECEPTOR-RELATED"/>
    <property type="match status" value="1"/>
</dbReference>
<dbReference type="AlphaFoldDB" id="A0A915HSE2"/>
<dbReference type="GO" id="GO:0005886">
    <property type="term" value="C:plasma membrane"/>
    <property type="evidence" value="ECO:0007669"/>
    <property type="project" value="TreeGrafter"/>
</dbReference>
<evidence type="ECO:0000256" key="8">
    <source>
        <dbReference type="RuleBase" id="RU000688"/>
    </source>
</evidence>
<feature type="transmembrane region" description="Helical" evidence="9">
    <location>
        <begin position="206"/>
        <end position="229"/>
    </location>
</feature>
<dbReference type="Proteomes" id="UP000887565">
    <property type="component" value="Unplaced"/>
</dbReference>
<sequence length="271" mass="31405">MGRFGAATSVPPFRKWYFGDFLCKLSVWINATTVCASVYTLVAVSADRYFAICHTMKYSTLEPTKTLFIIFPIWLISGLLFTPYYTYFCEVTIYPGGVPIRACLPLFPSDEVNRSFFLVANLFLAFVLPLLAIMLCYLYIYCAVARRPVSAVDKNAHERERRVKIKVTHMMVTVVALFAASWLPFYVFFAYVMFDESVMSWIGAQVLRAVLQWCTLANSCINPILYAYFSRKFRRAFQEILILPCRQRYQRLRNHRCALWKGYFEAGKKAL</sequence>
<evidence type="ECO:0000256" key="5">
    <source>
        <dbReference type="ARBA" id="ARBA00023136"/>
    </source>
</evidence>
<dbReference type="GO" id="GO:0004930">
    <property type="term" value="F:G protein-coupled receptor activity"/>
    <property type="evidence" value="ECO:0007669"/>
    <property type="project" value="UniProtKB-KW"/>
</dbReference>
<dbReference type="PROSITE" id="PS50262">
    <property type="entry name" value="G_PROTEIN_RECEP_F1_2"/>
    <property type="match status" value="1"/>
</dbReference>
<feature type="transmembrane region" description="Helical" evidence="9">
    <location>
        <begin position="25"/>
        <end position="46"/>
    </location>
</feature>
<evidence type="ECO:0000313" key="12">
    <source>
        <dbReference type="WBParaSite" id="nRc.2.0.1.t04297-RA"/>
    </source>
</evidence>
<comment type="similarity">
    <text evidence="8">Belongs to the G-protein coupled receptor 1 family.</text>
</comment>
<dbReference type="PANTHER" id="PTHR45695:SF15">
    <property type="entry name" value="OPSIN RH2"/>
    <property type="match status" value="1"/>
</dbReference>
<keyword evidence="5 9" id="KW-0472">Membrane</keyword>
<keyword evidence="2 8" id="KW-0812">Transmembrane</keyword>
<dbReference type="Gene3D" id="1.20.1070.10">
    <property type="entry name" value="Rhodopsin 7-helix transmembrane proteins"/>
    <property type="match status" value="1"/>
</dbReference>
<dbReference type="InterPro" id="IPR000276">
    <property type="entry name" value="GPCR_Rhodpsn"/>
</dbReference>
<keyword evidence="7 8" id="KW-0807">Transducer</keyword>
<evidence type="ECO:0000256" key="3">
    <source>
        <dbReference type="ARBA" id="ARBA00022989"/>
    </source>
</evidence>
<evidence type="ECO:0000256" key="6">
    <source>
        <dbReference type="ARBA" id="ARBA00023170"/>
    </source>
</evidence>
<dbReference type="PROSITE" id="PS00237">
    <property type="entry name" value="G_PROTEIN_RECEP_F1_1"/>
    <property type="match status" value="1"/>
</dbReference>
<keyword evidence="4 8" id="KW-0297">G-protein coupled receptor</keyword>
<dbReference type="Pfam" id="PF00001">
    <property type="entry name" value="7tm_1"/>
    <property type="match status" value="1"/>
</dbReference>
<proteinExistence type="inferred from homology"/>
<evidence type="ECO:0000256" key="4">
    <source>
        <dbReference type="ARBA" id="ARBA00023040"/>
    </source>
</evidence>
<evidence type="ECO:0000256" key="9">
    <source>
        <dbReference type="SAM" id="Phobius"/>
    </source>
</evidence>
<name>A0A915HSE2_ROMCU</name>
<accession>A0A915HSE2</accession>
<comment type="subcellular location">
    <subcellularLocation>
        <location evidence="1">Membrane</location>
        <topology evidence="1">Multi-pass membrane protein</topology>
    </subcellularLocation>
</comment>
<feature type="domain" description="G-protein coupled receptors family 1 profile" evidence="10">
    <location>
        <begin position="1"/>
        <end position="226"/>
    </location>
</feature>
<dbReference type="SUPFAM" id="SSF81321">
    <property type="entry name" value="Family A G protein-coupled receptor-like"/>
    <property type="match status" value="1"/>
</dbReference>
<feature type="transmembrane region" description="Helical" evidence="9">
    <location>
        <begin position="171"/>
        <end position="194"/>
    </location>
</feature>
<feature type="transmembrane region" description="Helical" evidence="9">
    <location>
        <begin position="116"/>
        <end position="140"/>
    </location>
</feature>
<evidence type="ECO:0000313" key="11">
    <source>
        <dbReference type="Proteomes" id="UP000887565"/>
    </source>
</evidence>
<evidence type="ECO:0000256" key="2">
    <source>
        <dbReference type="ARBA" id="ARBA00022692"/>
    </source>
</evidence>
<reference evidence="12" key="1">
    <citation type="submission" date="2022-11" db="UniProtKB">
        <authorList>
            <consortium name="WormBaseParasite"/>
        </authorList>
    </citation>
    <scope>IDENTIFICATION</scope>
</reference>
<organism evidence="11 12">
    <name type="scientific">Romanomermis culicivorax</name>
    <name type="common">Nematode worm</name>
    <dbReference type="NCBI Taxonomy" id="13658"/>
    <lineage>
        <taxon>Eukaryota</taxon>
        <taxon>Metazoa</taxon>
        <taxon>Ecdysozoa</taxon>
        <taxon>Nematoda</taxon>
        <taxon>Enoplea</taxon>
        <taxon>Dorylaimia</taxon>
        <taxon>Mermithida</taxon>
        <taxon>Mermithoidea</taxon>
        <taxon>Mermithidae</taxon>
        <taxon>Romanomermis</taxon>
    </lineage>
</organism>
<evidence type="ECO:0000256" key="7">
    <source>
        <dbReference type="ARBA" id="ARBA00023224"/>
    </source>
</evidence>
<dbReference type="OMA" id="CHTLKYT"/>
<keyword evidence="6 8" id="KW-0675">Receptor</keyword>
<evidence type="ECO:0000256" key="1">
    <source>
        <dbReference type="ARBA" id="ARBA00004141"/>
    </source>
</evidence>
<keyword evidence="11" id="KW-1185">Reference proteome</keyword>
<dbReference type="PRINTS" id="PR00237">
    <property type="entry name" value="GPCRRHODOPSN"/>
</dbReference>